<dbReference type="GO" id="GO:0008271">
    <property type="term" value="F:secondary active sulfate transmembrane transporter activity"/>
    <property type="evidence" value="ECO:0007669"/>
    <property type="project" value="InterPro"/>
</dbReference>
<reference evidence="6" key="1">
    <citation type="submission" date="2020-03" db="EMBL/GenBank/DDBJ databases">
        <authorList>
            <person name="Weist P."/>
        </authorList>
    </citation>
    <scope>NUCLEOTIDE SEQUENCE</scope>
</reference>
<dbReference type="AlphaFoldDB" id="A0A9N7V710"/>
<sequence>MSLPVDMEQDGAVAREDGAVAREDSDPTLMYRIERPVYNETSIRSQLLSRKTNSTTFRERLANHFRCSSARAKAVALSSMPILTWLPSYPVKQYLFSDVVSGLSTGIVQLPQGLAYAMLAAVPPVYGLYSSFYPVLLYTFFGTSRHISV</sequence>
<dbReference type="GO" id="GO:0016020">
    <property type="term" value="C:membrane"/>
    <property type="evidence" value="ECO:0007669"/>
    <property type="project" value="UniProtKB-SubCell"/>
</dbReference>
<evidence type="ECO:0000256" key="1">
    <source>
        <dbReference type="ARBA" id="ARBA00004141"/>
    </source>
</evidence>
<comment type="subcellular location">
    <subcellularLocation>
        <location evidence="1">Membrane</location>
        <topology evidence="1">Multi-pass membrane protein</topology>
    </subcellularLocation>
</comment>
<evidence type="ECO:0000256" key="2">
    <source>
        <dbReference type="ARBA" id="ARBA00022692"/>
    </source>
</evidence>
<protein>
    <recommendedName>
        <fullName evidence="5">SLC26A/SulP transporter domain-containing protein</fullName>
    </recommendedName>
</protein>
<evidence type="ECO:0000313" key="7">
    <source>
        <dbReference type="Proteomes" id="UP001153269"/>
    </source>
</evidence>
<keyword evidence="7" id="KW-1185">Reference proteome</keyword>
<proteinExistence type="predicted"/>
<dbReference type="Proteomes" id="UP001153269">
    <property type="component" value="Unassembled WGS sequence"/>
</dbReference>
<keyword evidence="2" id="KW-0812">Transmembrane</keyword>
<dbReference type="PANTHER" id="PTHR11814">
    <property type="entry name" value="SULFATE TRANSPORTER"/>
    <property type="match status" value="1"/>
</dbReference>
<feature type="domain" description="SLC26A/SulP transporter" evidence="5">
    <location>
        <begin position="95"/>
        <end position="149"/>
    </location>
</feature>
<dbReference type="PROSITE" id="PS01130">
    <property type="entry name" value="SLC26A"/>
    <property type="match status" value="1"/>
</dbReference>
<name>A0A9N7V710_PLEPL</name>
<organism evidence="6 7">
    <name type="scientific">Pleuronectes platessa</name>
    <name type="common">European plaice</name>
    <dbReference type="NCBI Taxonomy" id="8262"/>
    <lineage>
        <taxon>Eukaryota</taxon>
        <taxon>Metazoa</taxon>
        <taxon>Chordata</taxon>
        <taxon>Craniata</taxon>
        <taxon>Vertebrata</taxon>
        <taxon>Euteleostomi</taxon>
        <taxon>Actinopterygii</taxon>
        <taxon>Neopterygii</taxon>
        <taxon>Teleostei</taxon>
        <taxon>Neoteleostei</taxon>
        <taxon>Acanthomorphata</taxon>
        <taxon>Carangaria</taxon>
        <taxon>Pleuronectiformes</taxon>
        <taxon>Pleuronectoidei</taxon>
        <taxon>Pleuronectidae</taxon>
        <taxon>Pleuronectes</taxon>
    </lineage>
</organism>
<dbReference type="InterPro" id="IPR011547">
    <property type="entry name" value="SLC26A/SulP_dom"/>
</dbReference>
<keyword evidence="4" id="KW-0472">Membrane</keyword>
<dbReference type="Pfam" id="PF00916">
    <property type="entry name" value="Sulfate_transp"/>
    <property type="match status" value="1"/>
</dbReference>
<comment type="caution">
    <text evidence="6">The sequence shown here is derived from an EMBL/GenBank/DDBJ whole genome shotgun (WGS) entry which is preliminary data.</text>
</comment>
<accession>A0A9N7V710</accession>
<dbReference type="InterPro" id="IPR018045">
    <property type="entry name" value="S04_transporter_CS"/>
</dbReference>
<feature type="non-terminal residue" evidence="6">
    <location>
        <position position="149"/>
    </location>
</feature>
<gene>
    <name evidence="6" type="ORF">PLEPLA_LOCUS30956</name>
</gene>
<evidence type="ECO:0000256" key="3">
    <source>
        <dbReference type="ARBA" id="ARBA00022989"/>
    </source>
</evidence>
<dbReference type="InterPro" id="IPR001902">
    <property type="entry name" value="SLC26A/SulP_fam"/>
</dbReference>
<dbReference type="EMBL" id="CADEAL010003029">
    <property type="protein sequence ID" value="CAB1443241.1"/>
    <property type="molecule type" value="Genomic_DNA"/>
</dbReference>
<feature type="non-terminal residue" evidence="6">
    <location>
        <position position="1"/>
    </location>
</feature>
<evidence type="ECO:0000259" key="5">
    <source>
        <dbReference type="Pfam" id="PF00916"/>
    </source>
</evidence>
<evidence type="ECO:0000256" key="4">
    <source>
        <dbReference type="ARBA" id="ARBA00023136"/>
    </source>
</evidence>
<keyword evidence="3" id="KW-1133">Transmembrane helix</keyword>
<evidence type="ECO:0000313" key="6">
    <source>
        <dbReference type="EMBL" id="CAB1443241.1"/>
    </source>
</evidence>